<feature type="domain" description="HTH luxR-type" evidence="4">
    <location>
        <begin position="183"/>
        <end position="248"/>
    </location>
</feature>
<comment type="caution">
    <text evidence="5">The sequence shown here is derived from an EMBL/GenBank/DDBJ whole genome shotgun (WGS) entry which is preliminary data.</text>
</comment>
<dbReference type="InterPro" id="IPR036388">
    <property type="entry name" value="WH-like_DNA-bd_sf"/>
</dbReference>
<evidence type="ECO:0000256" key="3">
    <source>
        <dbReference type="ARBA" id="ARBA00023163"/>
    </source>
</evidence>
<dbReference type="Proteomes" id="UP001155280">
    <property type="component" value="Unassembled WGS sequence"/>
</dbReference>
<dbReference type="InterPro" id="IPR000792">
    <property type="entry name" value="Tscrpt_reg_LuxR_C"/>
</dbReference>
<dbReference type="Pfam" id="PF00196">
    <property type="entry name" value="GerE"/>
    <property type="match status" value="1"/>
</dbReference>
<proteinExistence type="predicted"/>
<name>A0A9X2I351_9FLAO</name>
<dbReference type="PROSITE" id="PS50043">
    <property type="entry name" value="HTH_LUXR_2"/>
    <property type="match status" value="1"/>
</dbReference>
<dbReference type="InterPro" id="IPR016032">
    <property type="entry name" value="Sig_transdc_resp-reg_C-effctor"/>
</dbReference>
<dbReference type="PROSITE" id="PS00622">
    <property type="entry name" value="HTH_LUXR_1"/>
    <property type="match status" value="1"/>
</dbReference>
<dbReference type="SMART" id="SM00421">
    <property type="entry name" value="HTH_LUXR"/>
    <property type="match status" value="1"/>
</dbReference>
<evidence type="ECO:0000313" key="5">
    <source>
        <dbReference type="EMBL" id="MCP9199835.1"/>
    </source>
</evidence>
<reference evidence="5" key="1">
    <citation type="submission" date="2022-07" db="EMBL/GenBank/DDBJ databases">
        <title>Gramela sediminis sp. nov., isolated from deep-sea sediment of the Indian Ocean.</title>
        <authorList>
            <person name="Shi H."/>
        </authorList>
    </citation>
    <scope>NUCLEOTIDE SEQUENCE</scope>
    <source>
        <strain evidence="5">GC03-9</strain>
    </source>
</reference>
<dbReference type="EMBL" id="JANCNS010000002">
    <property type="protein sequence ID" value="MCP9199835.1"/>
    <property type="molecule type" value="Genomic_DNA"/>
</dbReference>
<keyword evidence="6" id="KW-1185">Reference proteome</keyword>
<dbReference type="Gene3D" id="1.10.10.10">
    <property type="entry name" value="Winged helix-like DNA-binding domain superfamily/Winged helix DNA-binding domain"/>
    <property type="match status" value="1"/>
</dbReference>
<protein>
    <submittedName>
        <fullName evidence="5">LuxR C-terminal-related transcriptional regulator</fullName>
    </submittedName>
</protein>
<evidence type="ECO:0000259" key="4">
    <source>
        <dbReference type="PROSITE" id="PS50043"/>
    </source>
</evidence>
<keyword evidence="3" id="KW-0804">Transcription</keyword>
<evidence type="ECO:0000313" key="6">
    <source>
        <dbReference type="Proteomes" id="UP001155280"/>
    </source>
</evidence>
<dbReference type="PANTHER" id="PTHR44688:SF16">
    <property type="entry name" value="DNA-BINDING TRANSCRIPTIONAL ACTIVATOR DEVR_DOSR"/>
    <property type="match status" value="1"/>
</dbReference>
<gene>
    <name evidence="5" type="ORF">MKO06_07960</name>
</gene>
<organism evidence="5 6">
    <name type="scientific">Christiangramia oceanisediminis</name>
    <dbReference type="NCBI Taxonomy" id="2920386"/>
    <lineage>
        <taxon>Bacteria</taxon>
        <taxon>Pseudomonadati</taxon>
        <taxon>Bacteroidota</taxon>
        <taxon>Flavobacteriia</taxon>
        <taxon>Flavobacteriales</taxon>
        <taxon>Flavobacteriaceae</taxon>
        <taxon>Christiangramia</taxon>
    </lineage>
</organism>
<dbReference type="RefSeq" id="WP_241551649.1">
    <property type="nucleotide sequence ID" value="NZ_JANCNS010000002.1"/>
</dbReference>
<sequence length="249" mass="28582">MNATEVSKVLAEDSPEEIQKILEKLEGIQNSFLAISWTSYYDYMFISEKVESILGYPYYNFRNNGVVFLQSITPSEVISTIFSELNAQLKELKKHKTYYEKQNILKANGALRTSDGSVKPVKFIGTILDVSVGEPESLLIACVYIDLLKIEKNKFDEITRTSEGLLNSLKQNYVRENRERFSNLRSAGEITSREKEVLDFLSQGLSSKEISRRMDISFNTVESHRKNLLQKFGVKNTASLLSRYFSIRR</sequence>
<dbReference type="PRINTS" id="PR00038">
    <property type="entry name" value="HTHLUXR"/>
</dbReference>
<keyword evidence="2" id="KW-0238">DNA-binding</keyword>
<evidence type="ECO:0000256" key="2">
    <source>
        <dbReference type="ARBA" id="ARBA00023125"/>
    </source>
</evidence>
<dbReference type="SUPFAM" id="SSF46894">
    <property type="entry name" value="C-terminal effector domain of the bipartite response regulators"/>
    <property type="match status" value="1"/>
</dbReference>
<accession>A0A9X2I351</accession>
<dbReference type="GO" id="GO:0003677">
    <property type="term" value="F:DNA binding"/>
    <property type="evidence" value="ECO:0007669"/>
    <property type="project" value="UniProtKB-KW"/>
</dbReference>
<keyword evidence="1" id="KW-0805">Transcription regulation</keyword>
<dbReference type="AlphaFoldDB" id="A0A9X2I351"/>
<evidence type="ECO:0000256" key="1">
    <source>
        <dbReference type="ARBA" id="ARBA00023015"/>
    </source>
</evidence>
<dbReference type="CDD" id="cd06170">
    <property type="entry name" value="LuxR_C_like"/>
    <property type="match status" value="1"/>
</dbReference>
<dbReference type="PANTHER" id="PTHR44688">
    <property type="entry name" value="DNA-BINDING TRANSCRIPTIONAL ACTIVATOR DEVR_DOSR"/>
    <property type="match status" value="1"/>
</dbReference>
<dbReference type="GO" id="GO:0006355">
    <property type="term" value="P:regulation of DNA-templated transcription"/>
    <property type="evidence" value="ECO:0007669"/>
    <property type="project" value="InterPro"/>
</dbReference>